<keyword evidence="8" id="KW-1185">Reference proteome</keyword>
<evidence type="ECO:0000313" key="7">
    <source>
        <dbReference type="EMBL" id="KAF7284236.1"/>
    </source>
</evidence>
<protein>
    <recommendedName>
        <fullName evidence="5">Probable oligoribonuclease</fullName>
    </recommendedName>
</protein>
<dbReference type="Gene3D" id="3.30.420.10">
    <property type="entry name" value="Ribonuclease H-like superfamily/Ribonuclease H"/>
    <property type="match status" value="1"/>
</dbReference>
<organism evidence="7 8">
    <name type="scientific">Rhynchophorus ferrugineus</name>
    <name type="common">Red palm weevil</name>
    <name type="synonym">Curculio ferrugineus</name>
    <dbReference type="NCBI Taxonomy" id="354439"/>
    <lineage>
        <taxon>Eukaryota</taxon>
        <taxon>Metazoa</taxon>
        <taxon>Ecdysozoa</taxon>
        <taxon>Arthropoda</taxon>
        <taxon>Hexapoda</taxon>
        <taxon>Insecta</taxon>
        <taxon>Pterygota</taxon>
        <taxon>Neoptera</taxon>
        <taxon>Endopterygota</taxon>
        <taxon>Coleoptera</taxon>
        <taxon>Polyphaga</taxon>
        <taxon>Cucujiformia</taxon>
        <taxon>Curculionidae</taxon>
        <taxon>Dryophthorinae</taxon>
        <taxon>Rhynchophorus</taxon>
    </lineage>
</organism>
<dbReference type="PANTHER" id="PTHR11046:SF0">
    <property type="entry name" value="OLIGORIBONUCLEASE, MITOCHONDRIAL"/>
    <property type="match status" value="1"/>
</dbReference>
<accession>A0A834MJ29</accession>
<keyword evidence="4" id="KW-0269">Exonuclease</keyword>
<keyword evidence="3" id="KW-0378">Hydrolase</keyword>
<dbReference type="EMBL" id="JAACXV010000080">
    <property type="protein sequence ID" value="KAF7284236.1"/>
    <property type="molecule type" value="Genomic_DNA"/>
</dbReference>
<dbReference type="CDD" id="cd06135">
    <property type="entry name" value="Orn"/>
    <property type="match status" value="1"/>
</dbReference>
<evidence type="ECO:0000259" key="6">
    <source>
        <dbReference type="SMART" id="SM00479"/>
    </source>
</evidence>
<dbReference type="Pfam" id="PF00929">
    <property type="entry name" value="RNase_T"/>
    <property type="match status" value="1"/>
</dbReference>
<evidence type="ECO:0000313" key="8">
    <source>
        <dbReference type="Proteomes" id="UP000625711"/>
    </source>
</evidence>
<dbReference type="InterPro" id="IPR036397">
    <property type="entry name" value="RNaseH_sf"/>
</dbReference>
<dbReference type="NCBIfam" id="NF003765">
    <property type="entry name" value="PRK05359.1"/>
    <property type="match status" value="1"/>
</dbReference>
<dbReference type="FunFam" id="3.30.420.10:FF:000003">
    <property type="entry name" value="Oligoribonuclease"/>
    <property type="match status" value="1"/>
</dbReference>
<feature type="domain" description="Exonuclease" evidence="6">
    <location>
        <begin position="33"/>
        <end position="207"/>
    </location>
</feature>
<dbReference type="GO" id="GO:0000175">
    <property type="term" value="F:3'-5'-RNA exonuclease activity"/>
    <property type="evidence" value="ECO:0007669"/>
    <property type="project" value="InterPro"/>
</dbReference>
<dbReference type="AlphaFoldDB" id="A0A834MJ29"/>
<dbReference type="SUPFAM" id="SSF53098">
    <property type="entry name" value="Ribonuclease H-like"/>
    <property type="match status" value="1"/>
</dbReference>
<dbReference type="Proteomes" id="UP000625711">
    <property type="component" value="Unassembled WGS sequence"/>
</dbReference>
<dbReference type="GO" id="GO:0003676">
    <property type="term" value="F:nucleic acid binding"/>
    <property type="evidence" value="ECO:0007669"/>
    <property type="project" value="InterPro"/>
</dbReference>
<proteinExistence type="inferred from homology"/>
<comment type="caution">
    <text evidence="7">The sequence shown here is derived from an EMBL/GenBank/DDBJ whole genome shotgun (WGS) entry which is preliminary data.</text>
</comment>
<dbReference type="PANTHER" id="PTHR11046">
    <property type="entry name" value="OLIGORIBONUCLEASE, MITOCHONDRIAL"/>
    <property type="match status" value="1"/>
</dbReference>
<gene>
    <name evidence="7" type="ORF">GWI33_022387</name>
</gene>
<dbReference type="HAMAP" id="MF_00045">
    <property type="entry name" value="Oligoribonuclease"/>
    <property type="match status" value="1"/>
</dbReference>
<evidence type="ECO:0000256" key="5">
    <source>
        <dbReference type="ARBA" id="ARBA00072681"/>
    </source>
</evidence>
<dbReference type="InterPro" id="IPR022894">
    <property type="entry name" value="Oligoribonuclease"/>
</dbReference>
<dbReference type="SMART" id="SM00479">
    <property type="entry name" value="EXOIII"/>
    <property type="match status" value="1"/>
</dbReference>
<name>A0A834MJ29_RHYFE</name>
<dbReference type="OrthoDB" id="270189at2759"/>
<comment type="similarity">
    <text evidence="1">Belongs to the oligoribonuclease family.</text>
</comment>
<keyword evidence="2" id="KW-0540">Nuclease</keyword>
<evidence type="ECO:0000256" key="4">
    <source>
        <dbReference type="ARBA" id="ARBA00022839"/>
    </source>
</evidence>
<evidence type="ECO:0000256" key="2">
    <source>
        <dbReference type="ARBA" id="ARBA00022722"/>
    </source>
</evidence>
<sequence length="209" mass="24530">MRCRCNVVRYKMNNRQQVNGYSTNRNLDLEVNRIVWIDMEMTGLDADKDKIMEVACLVTDSDLNIVAESPDIYINQPKEILDKMNEWCIKQHGKSGLTEACLNSKTTLSEAENTVLKFLENNVAYQSSPLAGNSVYMDRMFLMKHMPKVNDYLHYRIIDVSSIKVLCQRWNPEVSKNLPKKEFQHRALQDIRESVNELKYYKQFFFKTN</sequence>
<evidence type="ECO:0000256" key="3">
    <source>
        <dbReference type="ARBA" id="ARBA00022801"/>
    </source>
</evidence>
<dbReference type="InterPro" id="IPR012337">
    <property type="entry name" value="RNaseH-like_sf"/>
</dbReference>
<evidence type="ECO:0000256" key="1">
    <source>
        <dbReference type="ARBA" id="ARBA00009921"/>
    </source>
</evidence>
<dbReference type="GO" id="GO:0005739">
    <property type="term" value="C:mitochondrion"/>
    <property type="evidence" value="ECO:0007669"/>
    <property type="project" value="TreeGrafter"/>
</dbReference>
<reference evidence="7" key="1">
    <citation type="submission" date="2020-08" db="EMBL/GenBank/DDBJ databases">
        <title>Genome sequencing and assembly of the red palm weevil Rhynchophorus ferrugineus.</title>
        <authorList>
            <person name="Dias G.B."/>
            <person name="Bergman C.M."/>
            <person name="Manee M."/>
        </authorList>
    </citation>
    <scope>NUCLEOTIDE SEQUENCE</scope>
    <source>
        <strain evidence="7">AA-2017</strain>
        <tissue evidence="7">Whole larva</tissue>
    </source>
</reference>
<dbReference type="InterPro" id="IPR013520">
    <property type="entry name" value="Ribonucl_H"/>
</dbReference>